<evidence type="ECO:0000313" key="2">
    <source>
        <dbReference type="Proteomes" id="UP000756921"/>
    </source>
</evidence>
<name>A0A9P6GDF6_9PLEO</name>
<reference evidence="1" key="1">
    <citation type="journal article" date="2020" name="Mol. Plant Microbe Interact.">
        <title>Genome Sequence of the Biocontrol Agent Coniothyrium minitans strain Conio (IMI 134523).</title>
        <authorList>
            <person name="Patel D."/>
            <person name="Shittu T.A."/>
            <person name="Baroncelli R."/>
            <person name="Muthumeenakshi S."/>
            <person name="Osborne T.H."/>
            <person name="Janganan T.K."/>
            <person name="Sreenivasaprasad S."/>
        </authorList>
    </citation>
    <scope>NUCLEOTIDE SEQUENCE</scope>
    <source>
        <strain evidence="1">Conio</strain>
    </source>
</reference>
<keyword evidence="2" id="KW-1185">Reference proteome</keyword>
<dbReference type="Gene3D" id="3.40.50.720">
    <property type="entry name" value="NAD(P)-binding Rossmann-like Domain"/>
    <property type="match status" value="1"/>
</dbReference>
<organism evidence="1 2">
    <name type="scientific">Paraphaeosphaeria minitans</name>
    <dbReference type="NCBI Taxonomy" id="565426"/>
    <lineage>
        <taxon>Eukaryota</taxon>
        <taxon>Fungi</taxon>
        <taxon>Dikarya</taxon>
        <taxon>Ascomycota</taxon>
        <taxon>Pezizomycotina</taxon>
        <taxon>Dothideomycetes</taxon>
        <taxon>Pleosporomycetidae</taxon>
        <taxon>Pleosporales</taxon>
        <taxon>Massarineae</taxon>
        <taxon>Didymosphaeriaceae</taxon>
        <taxon>Paraphaeosphaeria</taxon>
    </lineage>
</organism>
<proteinExistence type="predicted"/>
<sequence>MIADHSKGLLFGVGSVVAVIALLQNGIGIEQEYLQAFLDNHIPHSSDILRTVQKPAGVIAHQEAVRLEIGSYPSSAPSTYAEAFRLLLRQAGATATVVDVV</sequence>
<dbReference type="AlphaFoldDB" id="A0A9P6GDF6"/>
<dbReference type="Proteomes" id="UP000756921">
    <property type="component" value="Unassembled WGS sequence"/>
</dbReference>
<evidence type="ECO:0000313" key="1">
    <source>
        <dbReference type="EMBL" id="KAF9733063.1"/>
    </source>
</evidence>
<accession>A0A9P6GDF6</accession>
<dbReference type="EMBL" id="WJXW01000009">
    <property type="protein sequence ID" value="KAF9733063.1"/>
    <property type="molecule type" value="Genomic_DNA"/>
</dbReference>
<comment type="caution">
    <text evidence="1">The sequence shown here is derived from an EMBL/GenBank/DDBJ whole genome shotgun (WGS) entry which is preliminary data.</text>
</comment>
<protein>
    <submittedName>
        <fullName evidence="1">Uncharacterized protein</fullName>
    </submittedName>
</protein>
<gene>
    <name evidence="1" type="ORF">PMIN01_08745</name>
</gene>
<dbReference type="OrthoDB" id="3609at2759"/>